<dbReference type="OrthoDB" id="1115879at2"/>
<evidence type="ECO:0000256" key="1">
    <source>
        <dbReference type="SAM" id="Phobius"/>
    </source>
</evidence>
<reference evidence="3" key="1">
    <citation type="submission" date="2017-05" db="EMBL/GenBank/DDBJ databases">
        <authorList>
            <person name="Kirkegaard R."/>
            <person name="Mcilroy J S."/>
        </authorList>
    </citation>
    <scope>NUCLEOTIDE SEQUENCE [LARGE SCALE GENOMIC DNA]</scope>
</reference>
<keyword evidence="1" id="KW-0472">Membrane</keyword>
<keyword evidence="1" id="KW-1133">Transmembrane helix</keyword>
<feature type="transmembrane region" description="Helical" evidence="1">
    <location>
        <begin position="39"/>
        <end position="59"/>
    </location>
</feature>
<feature type="transmembrane region" description="Helical" evidence="1">
    <location>
        <begin position="192"/>
        <end position="211"/>
    </location>
</feature>
<organism evidence="2 3">
    <name type="scientific">Candidatus Brevifilum fermentans</name>
    <dbReference type="NCBI Taxonomy" id="1986204"/>
    <lineage>
        <taxon>Bacteria</taxon>
        <taxon>Bacillati</taxon>
        <taxon>Chloroflexota</taxon>
        <taxon>Anaerolineae</taxon>
        <taxon>Anaerolineales</taxon>
        <taxon>Anaerolineaceae</taxon>
        <taxon>Candidatus Brevifilum</taxon>
    </lineage>
</organism>
<dbReference type="Proteomes" id="UP000195514">
    <property type="component" value="Chromosome I"/>
</dbReference>
<dbReference type="AlphaFoldDB" id="A0A1Y6K4S1"/>
<evidence type="ECO:0000313" key="3">
    <source>
        <dbReference type="Proteomes" id="UP000195514"/>
    </source>
</evidence>
<name>A0A1Y6K4S1_9CHLR</name>
<protein>
    <submittedName>
        <fullName evidence="2">Mpv17/PMP22</fullName>
    </submittedName>
</protein>
<gene>
    <name evidence="2" type="ORF">CFX1CAM_0793</name>
</gene>
<sequence length="219" mass="24462">MKRTWLTDLLWMLVLLLITAFLVIPHTRQIFIQLTNNHPYGMGFIKFAILASMGELLALRLAAGAWEKPGGFVFKVIVWGVIGVLITFMFSLYSAGVTAILQPATPPNGFLSALLIAFLTSATMNLTFGIVFMAAHRISDAYIELRLHHKKPSFHDLVQTIDWNAFITFVVGKTIPLFWVPAHTIVFMLPNYLRVIVAAYLSIALGMILAYSKHRKGTA</sequence>
<feature type="transmembrane region" description="Helical" evidence="1">
    <location>
        <begin position="157"/>
        <end position="180"/>
    </location>
</feature>
<dbReference type="KEGG" id="abat:CFX1CAM_0793"/>
<dbReference type="RefSeq" id="WP_087861771.1">
    <property type="nucleotide sequence ID" value="NZ_LT859958.1"/>
</dbReference>
<keyword evidence="3" id="KW-1185">Reference proteome</keyword>
<evidence type="ECO:0000313" key="2">
    <source>
        <dbReference type="EMBL" id="SMX53858.1"/>
    </source>
</evidence>
<feature type="transmembrane region" description="Helical" evidence="1">
    <location>
        <begin position="113"/>
        <end position="136"/>
    </location>
</feature>
<proteinExistence type="predicted"/>
<dbReference type="EMBL" id="LT859958">
    <property type="protein sequence ID" value="SMX53858.1"/>
    <property type="molecule type" value="Genomic_DNA"/>
</dbReference>
<accession>A0A1Y6K4S1</accession>
<feature type="transmembrane region" description="Helical" evidence="1">
    <location>
        <begin position="71"/>
        <end position="93"/>
    </location>
</feature>
<keyword evidence="1" id="KW-0812">Transmembrane</keyword>